<gene>
    <name evidence="1" type="ORF">AB433_19050</name>
</gene>
<name>A0A0G3XL62_9SPHN</name>
<dbReference type="Proteomes" id="UP000035287">
    <property type="component" value="Plasmid p2"/>
</dbReference>
<reference evidence="1 2" key="1">
    <citation type="submission" date="2015-06" db="EMBL/GenBank/DDBJ databases">
        <authorList>
            <person name="Zeng Y."/>
            <person name="Huang Y."/>
        </authorList>
    </citation>
    <scope>NUCLEOTIDE SEQUENCE [LARGE SCALE GENOMIC DNA]</scope>
    <source>
        <strain evidence="1 2">PQ-2</strain>
        <plasmid evidence="2">Plasmid p2</plasmid>
    </source>
</reference>
<keyword evidence="1" id="KW-0614">Plasmid</keyword>
<dbReference type="PATRIC" id="fig|1348774.3.peg.4017"/>
<dbReference type="OrthoDB" id="7471348at2"/>
<sequence>MERQAQISGVGGIYAVLAEASNRPRYAFLVLQLIAEIADGRGQAGPFVASSPGAGEGEPALLRDWLCTQLLPMSEQPARRAALRERVEAGLKDELTGRPEIDEPHIEAAVEEQVLSVGRANVSRATSDLVRAGLVTRHYAGYATNHKNRGGGRHAVYVVKPAVLRLLRKPAAVSAVSASRMPRQGELFAA</sequence>
<accession>A0A0G3XL62</accession>
<dbReference type="RefSeq" id="WP_047824673.1">
    <property type="nucleotide sequence ID" value="NZ_CP011772.1"/>
</dbReference>
<organism evidence="1 2">
    <name type="scientific">Croceicoccus naphthovorans</name>
    <dbReference type="NCBI Taxonomy" id="1348774"/>
    <lineage>
        <taxon>Bacteria</taxon>
        <taxon>Pseudomonadati</taxon>
        <taxon>Pseudomonadota</taxon>
        <taxon>Alphaproteobacteria</taxon>
        <taxon>Sphingomonadales</taxon>
        <taxon>Erythrobacteraceae</taxon>
        <taxon>Croceicoccus</taxon>
    </lineage>
</organism>
<proteinExistence type="predicted"/>
<dbReference type="EMBL" id="CP011772">
    <property type="protein sequence ID" value="AKM12230.1"/>
    <property type="molecule type" value="Genomic_DNA"/>
</dbReference>
<evidence type="ECO:0000313" key="1">
    <source>
        <dbReference type="EMBL" id="AKM12230.1"/>
    </source>
</evidence>
<dbReference type="AlphaFoldDB" id="A0A0G3XL62"/>
<evidence type="ECO:0000313" key="2">
    <source>
        <dbReference type="Proteomes" id="UP000035287"/>
    </source>
</evidence>
<protein>
    <submittedName>
        <fullName evidence="1">Uncharacterized protein</fullName>
    </submittedName>
</protein>
<keyword evidence="2" id="KW-1185">Reference proteome</keyword>
<dbReference type="KEGG" id="cna:AB433_19050"/>
<geneLocation type="plasmid" evidence="1 2">
    <name>p2</name>
</geneLocation>